<accession>H1FY35</accession>
<dbReference type="HOGENOM" id="CLU_035233_0_0_7"/>
<sequence length="568" mass="65806">MLKEPIELDDNVLESMKSLTLLCVDDDATTRILYEAIFESYIKEIVFARDGEEGYEKYISEKIDIIITDYNMPKLNGLDMIERVRISNKDIPIILVSAITEVDVIVKALQLHVNNFIKKPIIEQEVLTALESVSKLTIANKYLENKKNSKMQDLEAKEKYSSYQEDLAFAKELNILRNDFYYQMLDGTCTALVDFSYQPLDILSGDSYSARKIDKYRTFYLVVDGMGKGLSASLSSMLVTSFINHIIDKMKYLDNFDLYRLVHESLEYIKPILLDEEALSIDYIILDCMNSNMHYAKFAMPAILLQNKENEIIKIKSNNGPISKYMRDFQISTYDIFNIDKFLFYSDGMVENSTRFKDKLYIDYIEEDFLNSFTKEEMRERLIWKINIAEDDITFIFINKLDLVNTVIAQKSFSTNMDEIENAGVWNANVWDTITNDVKLIYNASVVFTELFMNAYEHGNLGLDSATKHRLIEEDTYLKTLQRKQESCDKKIHVTINKITYNSSDYIITRIKDDGEGFDTKILSEIFRNVKSFNGRGVFVSRSASMGIYYNSKGNSVLYLHKIKTSNI</sequence>
<dbReference type="PATRIC" id="fig|929558.5.peg.1013"/>
<dbReference type="Pfam" id="PF00072">
    <property type="entry name" value="Response_reg"/>
    <property type="match status" value="1"/>
</dbReference>
<dbReference type="eggNOG" id="COG4753">
    <property type="taxonomic scope" value="Bacteria"/>
</dbReference>
<dbReference type="InterPro" id="IPR036890">
    <property type="entry name" value="HATPase_C_sf"/>
</dbReference>
<dbReference type="PANTHER" id="PTHR44591:SF14">
    <property type="entry name" value="PROTEIN PILG"/>
    <property type="match status" value="1"/>
</dbReference>
<organism evidence="8 9">
    <name type="scientific">Sulfurimonas gotlandica (strain DSM 19862 / JCM 16533 / GD1)</name>
    <dbReference type="NCBI Taxonomy" id="929558"/>
    <lineage>
        <taxon>Bacteria</taxon>
        <taxon>Pseudomonadati</taxon>
        <taxon>Campylobacterota</taxon>
        <taxon>Epsilonproteobacteria</taxon>
        <taxon>Campylobacterales</taxon>
        <taxon>Sulfurimonadaceae</taxon>
        <taxon>Sulfurimonas</taxon>
    </lineage>
</organism>
<keyword evidence="5" id="KW-0902">Two-component regulatory system</keyword>
<proteinExistence type="predicted"/>
<keyword evidence="3 6" id="KW-0597">Phosphoprotein</keyword>
<dbReference type="RefSeq" id="WP_008336945.1">
    <property type="nucleotide sequence ID" value="NZ_AFRZ01000001.1"/>
</dbReference>
<evidence type="ECO:0000256" key="4">
    <source>
        <dbReference type="ARBA" id="ARBA00022779"/>
    </source>
</evidence>
<feature type="domain" description="Response regulatory" evidence="7">
    <location>
        <begin position="20"/>
        <end position="134"/>
    </location>
</feature>
<dbReference type="AlphaFoldDB" id="B6BGB6"/>
<dbReference type="GO" id="GO:0006935">
    <property type="term" value="P:chemotaxis"/>
    <property type="evidence" value="ECO:0007669"/>
    <property type="project" value="UniProtKB-KW"/>
</dbReference>
<evidence type="ECO:0000256" key="6">
    <source>
        <dbReference type="PROSITE-ProRule" id="PRU00169"/>
    </source>
</evidence>
<protein>
    <submittedName>
        <fullName evidence="8">Signal transduction response regulator</fullName>
    </submittedName>
</protein>
<accession>B6BGB6</accession>
<dbReference type="InterPro" id="IPR001932">
    <property type="entry name" value="PPM-type_phosphatase-like_dom"/>
</dbReference>
<dbReference type="GO" id="GO:0097588">
    <property type="term" value="P:archaeal or bacterial-type flagellum-dependent cell motility"/>
    <property type="evidence" value="ECO:0007669"/>
    <property type="project" value="UniProtKB-KW"/>
</dbReference>
<dbReference type="PROSITE" id="PS50110">
    <property type="entry name" value="RESPONSE_REGULATORY"/>
    <property type="match status" value="1"/>
</dbReference>
<dbReference type="SUPFAM" id="SSF52172">
    <property type="entry name" value="CheY-like"/>
    <property type="match status" value="1"/>
</dbReference>
<dbReference type="InterPro" id="IPR050595">
    <property type="entry name" value="Bact_response_regulator"/>
</dbReference>
<dbReference type="Proteomes" id="UP000006431">
    <property type="component" value="Unassembled WGS sequence"/>
</dbReference>
<evidence type="ECO:0000256" key="5">
    <source>
        <dbReference type="ARBA" id="ARBA00023012"/>
    </source>
</evidence>
<dbReference type="GO" id="GO:0000160">
    <property type="term" value="P:phosphorelay signal transduction system"/>
    <property type="evidence" value="ECO:0007669"/>
    <property type="project" value="UniProtKB-KW"/>
</dbReference>
<gene>
    <name evidence="8" type="ORF">SMGD1_1018</name>
</gene>
<evidence type="ECO:0000256" key="1">
    <source>
        <dbReference type="ARBA" id="ARBA00001946"/>
    </source>
</evidence>
<dbReference type="InterPro" id="IPR001789">
    <property type="entry name" value="Sig_transdc_resp-reg_receiver"/>
</dbReference>
<keyword evidence="4" id="KW-0283">Flagellar rotation</keyword>
<dbReference type="Gene3D" id="3.30.565.10">
    <property type="entry name" value="Histidine kinase-like ATPase, C-terminal domain"/>
    <property type="match status" value="1"/>
</dbReference>
<dbReference type="STRING" id="929558.SMGD1_1018"/>
<dbReference type="eggNOG" id="COG2208">
    <property type="taxonomic scope" value="Bacteria"/>
</dbReference>
<feature type="modified residue" description="4-aspartylphosphate" evidence="6">
    <location>
        <position position="69"/>
    </location>
</feature>
<reference evidence="8 9" key="1">
    <citation type="journal article" date="2012" name="Proc. Natl. Acad. Sci. U.S.A.">
        <title>Genome and physiology of a model Epsilonproteobacterium responsible for sulfide detoxification in marine oxygen depletion zones.</title>
        <authorList>
            <person name="Grote J."/>
            <person name="Schott T."/>
            <person name="Bruckner C.G."/>
            <person name="Glockner F.O."/>
            <person name="Jost G."/>
            <person name="Teeling H."/>
            <person name="Labrenz M."/>
            <person name="Jurgens K."/>
        </authorList>
    </citation>
    <scope>NUCLEOTIDE SEQUENCE [LARGE SCALE GENOMIC DNA]</scope>
    <source>
        <strain evidence="8 9">GD1</strain>
    </source>
</reference>
<dbReference type="PANTHER" id="PTHR44591">
    <property type="entry name" value="STRESS RESPONSE REGULATOR PROTEIN 1"/>
    <property type="match status" value="1"/>
</dbReference>
<dbReference type="EMBL" id="AFRZ01000001">
    <property type="protein sequence ID" value="EHP29542.1"/>
    <property type="molecule type" value="Genomic_DNA"/>
</dbReference>
<dbReference type="Gene3D" id="3.40.50.2300">
    <property type="match status" value="1"/>
</dbReference>
<name>B6BGB6_SULGG</name>
<evidence type="ECO:0000256" key="3">
    <source>
        <dbReference type="ARBA" id="ARBA00022553"/>
    </source>
</evidence>
<dbReference type="InterPro" id="IPR011006">
    <property type="entry name" value="CheY-like_superfamily"/>
</dbReference>
<keyword evidence="9" id="KW-1185">Reference proteome</keyword>
<evidence type="ECO:0000256" key="2">
    <source>
        <dbReference type="ARBA" id="ARBA00022500"/>
    </source>
</evidence>
<evidence type="ECO:0000313" key="9">
    <source>
        <dbReference type="Proteomes" id="UP000006431"/>
    </source>
</evidence>
<evidence type="ECO:0000313" key="8">
    <source>
        <dbReference type="EMBL" id="EHP29542.1"/>
    </source>
</evidence>
<dbReference type="OrthoDB" id="9771123at2"/>
<dbReference type="SMART" id="SM00448">
    <property type="entry name" value="REC"/>
    <property type="match status" value="1"/>
</dbReference>
<comment type="caution">
    <text evidence="8">The sequence shown here is derived from an EMBL/GenBank/DDBJ whole genome shotgun (WGS) entry which is preliminary data.</text>
</comment>
<dbReference type="Pfam" id="PF07228">
    <property type="entry name" value="SpoIIE"/>
    <property type="match status" value="1"/>
</dbReference>
<dbReference type="InterPro" id="IPR036457">
    <property type="entry name" value="PPM-type-like_dom_sf"/>
</dbReference>
<dbReference type="SMART" id="SM00331">
    <property type="entry name" value="PP2C_SIG"/>
    <property type="match status" value="1"/>
</dbReference>
<keyword evidence="2" id="KW-0145">Chemotaxis</keyword>
<comment type="cofactor">
    <cofactor evidence="1">
        <name>Mg(2+)</name>
        <dbReference type="ChEBI" id="CHEBI:18420"/>
    </cofactor>
</comment>
<dbReference type="CDD" id="cd00156">
    <property type="entry name" value="REC"/>
    <property type="match status" value="1"/>
</dbReference>
<evidence type="ECO:0000259" key="7">
    <source>
        <dbReference type="PROSITE" id="PS50110"/>
    </source>
</evidence>
<dbReference type="Gene3D" id="3.60.40.10">
    <property type="entry name" value="PPM-type phosphatase domain"/>
    <property type="match status" value="1"/>
</dbReference>